<sequence>MDVNVQERALMIFLSYEKLRRPSVSVRQRRTENPLRERLLVRKFITQLEQYYYYQQQQQYYNNNIIDSQNNTSNSSQFLPLYNITYHTISDNNGTDKVALESEKMDVDASENGDEDENEEQENCSITMSDVVDANNNTIIGSNSVADVKHYSYIQLVKHSEQNQFYHDQTPLSIQMPIINQSSEV</sequence>
<dbReference type="Proteomes" id="UP000681722">
    <property type="component" value="Unassembled WGS sequence"/>
</dbReference>
<evidence type="ECO:0000313" key="1">
    <source>
        <dbReference type="EMBL" id="CAF0864508.1"/>
    </source>
</evidence>
<proteinExistence type="predicted"/>
<dbReference type="EMBL" id="CAJNOK010002541">
    <property type="protein sequence ID" value="CAF0864508.1"/>
    <property type="molecule type" value="Genomic_DNA"/>
</dbReference>
<comment type="caution">
    <text evidence="2">The sequence shown here is derived from an EMBL/GenBank/DDBJ whole genome shotgun (WGS) entry which is preliminary data.</text>
</comment>
<evidence type="ECO:0000313" key="5">
    <source>
        <dbReference type="Proteomes" id="UP000663829"/>
    </source>
</evidence>
<protein>
    <submittedName>
        <fullName evidence="2">Uncharacterized protein</fullName>
    </submittedName>
</protein>
<dbReference type="EMBL" id="CAJNOQ010003109">
    <property type="protein sequence ID" value="CAF0995852.1"/>
    <property type="molecule type" value="Genomic_DNA"/>
</dbReference>
<dbReference type="AlphaFoldDB" id="A0A814GG02"/>
<dbReference type="Proteomes" id="UP000682733">
    <property type="component" value="Unassembled WGS sequence"/>
</dbReference>
<accession>A0A814GG02</accession>
<name>A0A814GG02_9BILA</name>
<evidence type="ECO:0000313" key="3">
    <source>
        <dbReference type="EMBL" id="CAF3649314.1"/>
    </source>
</evidence>
<dbReference type="EMBL" id="CAJOBA010002542">
    <property type="protein sequence ID" value="CAF3649314.1"/>
    <property type="molecule type" value="Genomic_DNA"/>
</dbReference>
<evidence type="ECO:0000313" key="4">
    <source>
        <dbReference type="EMBL" id="CAF3767485.1"/>
    </source>
</evidence>
<dbReference type="Proteomes" id="UP000677228">
    <property type="component" value="Unassembled WGS sequence"/>
</dbReference>
<reference evidence="2" key="1">
    <citation type="submission" date="2021-02" db="EMBL/GenBank/DDBJ databases">
        <authorList>
            <person name="Nowell W R."/>
        </authorList>
    </citation>
    <scope>NUCLEOTIDE SEQUENCE</scope>
</reference>
<keyword evidence="5" id="KW-1185">Reference proteome</keyword>
<organism evidence="2 5">
    <name type="scientific">Didymodactylos carnosus</name>
    <dbReference type="NCBI Taxonomy" id="1234261"/>
    <lineage>
        <taxon>Eukaryota</taxon>
        <taxon>Metazoa</taxon>
        <taxon>Spiralia</taxon>
        <taxon>Gnathifera</taxon>
        <taxon>Rotifera</taxon>
        <taxon>Eurotatoria</taxon>
        <taxon>Bdelloidea</taxon>
        <taxon>Philodinida</taxon>
        <taxon>Philodinidae</taxon>
        <taxon>Didymodactylos</taxon>
    </lineage>
</organism>
<dbReference type="Proteomes" id="UP000663829">
    <property type="component" value="Unassembled WGS sequence"/>
</dbReference>
<gene>
    <name evidence="2" type="ORF">GPM918_LOCUS13494</name>
    <name evidence="1" type="ORF">OVA965_LOCUS7806</name>
    <name evidence="4" type="ORF">SRO942_LOCUS13494</name>
    <name evidence="3" type="ORF">TMI583_LOCUS7802</name>
</gene>
<evidence type="ECO:0000313" key="2">
    <source>
        <dbReference type="EMBL" id="CAF0995852.1"/>
    </source>
</evidence>
<dbReference type="OrthoDB" id="10018368at2759"/>
<dbReference type="EMBL" id="CAJOBC010003109">
    <property type="protein sequence ID" value="CAF3767485.1"/>
    <property type="molecule type" value="Genomic_DNA"/>
</dbReference>